<evidence type="ECO:0000313" key="1">
    <source>
        <dbReference type="EMBL" id="RGN05367.1"/>
    </source>
</evidence>
<name>A0AA93BCA5_9BACT</name>
<accession>A0AA93BCA5</accession>
<protein>
    <submittedName>
        <fullName evidence="1">Uncharacterized protein</fullName>
    </submittedName>
</protein>
<proteinExistence type="predicted"/>
<gene>
    <name evidence="1" type="ORF">DXB80_12310</name>
</gene>
<dbReference type="RefSeq" id="WP_117729077.1">
    <property type="nucleotide sequence ID" value="NZ_CATKVU010000006.1"/>
</dbReference>
<dbReference type="AlphaFoldDB" id="A0AA93BCA5"/>
<sequence>MDDNELKDIVQNQILIPSICKLYKEDFSNIRFDVSERNICARLAHHMENIMREYDAKNRTSFFTSYYADVEYNRMGNGDMKYYEDSLKRPKYMVSDLLIQSRGYEGNLLAVELKKKGATKEAIDNDIKRLTSLVTPGSLSQLTGCVHDTLLGAFIIYSKDGVDMDIFKFLSEEGKVIPRKYSLRCLFRDYDETMVEAMEICAGTQCRLIDLDEPFVPRWTYKDRDN</sequence>
<dbReference type="Proteomes" id="UP000261245">
    <property type="component" value="Unassembled WGS sequence"/>
</dbReference>
<dbReference type="EMBL" id="QSUC01000043">
    <property type="protein sequence ID" value="RGN05367.1"/>
    <property type="molecule type" value="Genomic_DNA"/>
</dbReference>
<comment type="caution">
    <text evidence="1">The sequence shown here is derived from an EMBL/GenBank/DDBJ whole genome shotgun (WGS) entry which is preliminary data.</text>
</comment>
<evidence type="ECO:0000313" key="2">
    <source>
        <dbReference type="Proteomes" id="UP000261245"/>
    </source>
</evidence>
<reference evidence="1 2" key="1">
    <citation type="submission" date="2018-08" db="EMBL/GenBank/DDBJ databases">
        <title>A genome reference for cultivated species of the human gut microbiota.</title>
        <authorList>
            <person name="Zou Y."/>
            <person name="Xue W."/>
            <person name="Luo G."/>
        </authorList>
    </citation>
    <scope>NUCLEOTIDE SEQUENCE [LARGE SCALE GENOMIC DNA]</scope>
    <source>
        <strain evidence="1 2">OM06-11</strain>
    </source>
</reference>
<organism evidence="1 2">
    <name type="scientific">Segatella copri</name>
    <dbReference type="NCBI Taxonomy" id="165179"/>
    <lineage>
        <taxon>Bacteria</taxon>
        <taxon>Pseudomonadati</taxon>
        <taxon>Bacteroidota</taxon>
        <taxon>Bacteroidia</taxon>
        <taxon>Bacteroidales</taxon>
        <taxon>Prevotellaceae</taxon>
        <taxon>Segatella</taxon>
    </lineage>
</organism>